<protein>
    <submittedName>
        <fullName evidence="4">Small acid-soluble spore protein H family protein</fullName>
    </submittedName>
</protein>
<keyword evidence="5" id="KW-1185">Reference proteome</keyword>
<comment type="similarity">
    <text evidence="2">Belongs to the SspH family.</text>
</comment>
<evidence type="ECO:0000313" key="5">
    <source>
        <dbReference type="Proteomes" id="UP000198847"/>
    </source>
</evidence>
<dbReference type="EMBL" id="FODY01000040">
    <property type="protein sequence ID" value="SEP46638.1"/>
    <property type="molecule type" value="Genomic_DNA"/>
</dbReference>
<keyword evidence="3" id="KW-0749">Sporulation</keyword>
<evidence type="ECO:0000256" key="1">
    <source>
        <dbReference type="ARBA" id="ARBA00004288"/>
    </source>
</evidence>
<dbReference type="Pfam" id="PF08141">
    <property type="entry name" value="SspH"/>
    <property type="match status" value="1"/>
</dbReference>
<evidence type="ECO:0000313" key="4">
    <source>
        <dbReference type="EMBL" id="SEP46638.1"/>
    </source>
</evidence>
<dbReference type="Proteomes" id="UP000198847">
    <property type="component" value="Unassembled WGS sequence"/>
</dbReference>
<sequence length="64" mass="7153">MKATRAEEIINSPDVIGVLYRSNDVWLEKVDKGTSKAEVTYMEKGNTITVDIDQLVETGPLKLE</sequence>
<evidence type="ECO:0000256" key="3">
    <source>
        <dbReference type="ARBA" id="ARBA00022969"/>
    </source>
</evidence>
<proteinExistence type="inferred from homology"/>
<comment type="subcellular location">
    <subcellularLocation>
        <location evidence="1">Spore core</location>
    </subcellularLocation>
</comment>
<evidence type="ECO:0000256" key="2">
    <source>
        <dbReference type="ARBA" id="ARBA00006573"/>
    </source>
</evidence>
<dbReference type="InterPro" id="IPR012610">
    <property type="entry name" value="SASP_SspH"/>
</dbReference>
<dbReference type="GO" id="GO:0030435">
    <property type="term" value="P:sporulation resulting in formation of a cellular spore"/>
    <property type="evidence" value="ECO:0007669"/>
    <property type="project" value="UniProtKB-KW"/>
</dbReference>
<gene>
    <name evidence="4" type="ORF">SAMN04490178_1403</name>
</gene>
<organism evidence="4 5">
    <name type="scientific">Propionispora vibrioides</name>
    <dbReference type="NCBI Taxonomy" id="112903"/>
    <lineage>
        <taxon>Bacteria</taxon>
        <taxon>Bacillati</taxon>
        <taxon>Bacillota</taxon>
        <taxon>Negativicutes</taxon>
        <taxon>Selenomonadales</taxon>
        <taxon>Sporomusaceae</taxon>
        <taxon>Propionispora</taxon>
    </lineage>
</organism>
<dbReference type="AlphaFoldDB" id="A0A1H8Y522"/>
<dbReference type="NCBIfam" id="TIGR02861">
    <property type="entry name" value="SASP_H"/>
    <property type="match status" value="1"/>
</dbReference>
<reference evidence="4 5" key="1">
    <citation type="submission" date="2016-10" db="EMBL/GenBank/DDBJ databases">
        <authorList>
            <person name="de Groot N.N."/>
        </authorList>
    </citation>
    <scope>NUCLEOTIDE SEQUENCE [LARGE SCALE GENOMIC DNA]</scope>
    <source>
        <strain evidence="4 5">DSM 13305</strain>
    </source>
</reference>
<dbReference type="OrthoDB" id="1683648at2"/>
<name>A0A1H8Y522_9FIRM</name>
<dbReference type="GO" id="GO:0030436">
    <property type="term" value="P:asexual sporulation"/>
    <property type="evidence" value="ECO:0007669"/>
    <property type="project" value="InterPro"/>
</dbReference>
<dbReference type="RefSeq" id="WP_091752068.1">
    <property type="nucleotide sequence ID" value="NZ_FODY01000040.1"/>
</dbReference>
<accession>A0A1H8Y522</accession>
<dbReference type="GO" id="GO:0042601">
    <property type="term" value="C:endospore-forming forespore"/>
    <property type="evidence" value="ECO:0007669"/>
    <property type="project" value="InterPro"/>
</dbReference>
<dbReference type="STRING" id="112903.SAMN04490178_1403"/>